<dbReference type="Gene3D" id="3.40.50.12570">
    <property type="match status" value="1"/>
</dbReference>
<dbReference type="PANTHER" id="PTHR10937:SF14">
    <property type="entry name" value="FRUCTOSELYSINE 6-PHOSPHATE DEGLYCASE"/>
    <property type="match status" value="1"/>
</dbReference>
<dbReference type="CDD" id="cd05710">
    <property type="entry name" value="SIS_1"/>
    <property type="match status" value="1"/>
</dbReference>
<evidence type="ECO:0000259" key="2">
    <source>
        <dbReference type="PROSITE" id="PS51464"/>
    </source>
</evidence>
<dbReference type="PANTHER" id="PTHR10937">
    <property type="entry name" value="GLUCOSAMINE--FRUCTOSE-6-PHOSPHATE AMINOTRANSFERASE, ISOMERIZING"/>
    <property type="match status" value="1"/>
</dbReference>
<dbReference type="GO" id="GO:0006002">
    <property type="term" value="P:fructose 6-phosphate metabolic process"/>
    <property type="evidence" value="ECO:0007669"/>
    <property type="project" value="TreeGrafter"/>
</dbReference>
<sequence>MFNFNEDNFRKVTKGAVGLRGQIEEIGEKLTARGYKNLFLIGSGGSIAIMYPFEYMIKTTSTLPVYAEIAAEFVLYDHKQFGPDSLVILSSLSGTTKETVEAAKFCKDKGATTIGLVGELGTPLADLTDYTLVNYSENDTASDSIYLQLYLLIFKLLAARGEFPEYARFADELEAMPEVLLDVKRATEGPAEAFVNKYKDETYHMLIGSGSVWGETYSYAMCVLEEMQWIRTKSVHAAEFFHGTLELVERDTSMILMTGEDESRPLMERVERFARKYTDKLSIFDTKEYELKGISDQFRKYLSPLIIASLFERVSVQLEAQRNHPLSTRRYYRTVEY</sequence>
<evidence type="ECO:0000256" key="1">
    <source>
        <dbReference type="PIRNR" id="PIRNR009290"/>
    </source>
</evidence>
<gene>
    <name evidence="3" type="ORF">DFP94_10767</name>
</gene>
<keyword evidence="1" id="KW-0378">Hydrolase</keyword>
<protein>
    <recommendedName>
        <fullName evidence="1">Fructosamine deglycase</fullName>
        <ecNumber evidence="1">3.5.-.-</ecNumber>
    </recommendedName>
</protein>
<name>A0A369B9B0_9BACL</name>
<dbReference type="EC" id="3.5.-.-" evidence="1"/>
<dbReference type="GO" id="GO:0006487">
    <property type="term" value="P:protein N-linked glycosylation"/>
    <property type="evidence" value="ECO:0007669"/>
    <property type="project" value="TreeGrafter"/>
</dbReference>
<comment type="subunit">
    <text evidence="1">Homooctamer.</text>
</comment>
<dbReference type="GO" id="GO:0016787">
    <property type="term" value="F:hydrolase activity"/>
    <property type="evidence" value="ECO:0007669"/>
    <property type="project" value="UniProtKB-KW"/>
</dbReference>
<evidence type="ECO:0000313" key="3">
    <source>
        <dbReference type="EMBL" id="RCX18113.1"/>
    </source>
</evidence>
<dbReference type="InterPro" id="IPR024713">
    <property type="entry name" value="Fructosamine_deglycase_FrlB"/>
</dbReference>
<feature type="domain" description="SIS" evidence="2">
    <location>
        <begin position="26"/>
        <end position="162"/>
    </location>
</feature>
<dbReference type="Gene3D" id="1.10.10.2240">
    <property type="match status" value="1"/>
</dbReference>
<dbReference type="EMBL" id="QPJW01000007">
    <property type="protein sequence ID" value="RCX18113.1"/>
    <property type="molecule type" value="Genomic_DNA"/>
</dbReference>
<dbReference type="PROSITE" id="PS51464">
    <property type="entry name" value="SIS"/>
    <property type="match status" value="1"/>
</dbReference>
<comment type="caution">
    <text evidence="3">The sequence shown here is derived from an EMBL/GenBank/DDBJ whole genome shotgun (WGS) entry which is preliminary data.</text>
</comment>
<dbReference type="Proteomes" id="UP000253090">
    <property type="component" value="Unassembled WGS sequence"/>
</dbReference>
<keyword evidence="4" id="KW-1185">Reference proteome</keyword>
<keyword evidence="1" id="KW-0119">Carbohydrate metabolism</keyword>
<dbReference type="AlphaFoldDB" id="A0A369B9B0"/>
<evidence type="ECO:0000313" key="4">
    <source>
        <dbReference type="Proteomes" id="UP000253090"/>
    </source>
</evidence>
<dbReference type="SUPFAM" id="SSF53697">
    <property type="entry name" value="SIS domain"/>
    <property type="match status" value="1"/>
</dbReference>
<dbReference type="InterPro" id="IPR035488">
    <property type="entry name" value="FrlB_SIS"/>
</dbReference>
<dbReference type="PIRSF" id="PIRSF009290">
    <property type="entry name" value="FrlB"/>
    <property type="match status" value="1"/>
</dbReference>
<dbReference type="Gene3D" id="3.40.50.10490">
    <property type="entry name" value="Glucose-6-phosphate isomerase like protein, domain 1"/>
    <property type="match status" value="1"/>
</dbReference>
<accession>A0A369B9B0</accession>
<dbReference type="RefSeq" id="WP_114497624.1">
    <property type="nucleotide sequence ID" value="NZ_QPJW01000007.1"/>
</dbReference>
<dbReference type="InterPro" id="IPR001347">
    <property type="entry name" value="SIS_dom"/>
</dbReference>
<dbReference type="OrthoDB" id="9782098at2"/>
<dbReference type="GO" id="GO:0097367">
    <property type="term" value="F:carbohydrate derivative binding"/>
    <property type="evidence" value="ECO:0007669"/>
    <property type="project" value="InterPro"/>
</dbReference>
<reference evidence="3 4" key="1">
    <citation type="submission" date="2018-07" db="EMBL/GenBank/DDBJ databases">
        <title>Genomic Encyclopedia of Type Strains, Phase III (KMG-III): the genomes of soil and plant-associated and newly described type strains.</title>
        <authorList>
            <person name="Whitman W."/>
        </authorList>
    </citation>
    <scope>NUCLEOTIDE SEQUENCE [LARGE SCALE GENOMIC DNA]</scope>
    <source>
        <strain evidence="3 4">CECT 8333</strain>
    </source>
</reference>
<dbReference type="GO" id="GO:0006047">
    <property type="term" value="P:UDP-N-acetylglucosamine metabolic process"/>
    <property type="evidence" value="ECO:0007669"/>
    <property type="project" value="TreeGrafter"/>
</dbReference>
<comment type="function">
    <text evidence="1">Catalyzes the conversion of a range of fructosamine 6-phosphates to glucose 6-phosphate and a free amino acid.</text>
</comment>
<organism evidence="3 4">
    <name type="scientific">Fontibacillus phaseoli</name>
    <dbReference type="NCBI Taxonomy" id="1416533"/>
    <lineage>
        <taxon>Bacteria</taxon>
        <taxon>Bacillati</taxon>
        <taxon>Bacillota</taxon>
        <taxon>Bacilli</taxon>
        <taxon>Bacillales</taxon>
        <taxon>Paenibacillaceae</taxon>
        <taxon>Fontibacillus</taxon>
    </lineage>
</organism>
<dbReference type="Pfam" id="PF01380">
    <property type="entry name" value="SIS"/>
    <property type="match status" value="1"/>
</dbReference>
<dbReference type="GO" id="GO:0004360">
    <property type="term" value="F:glutamine-fructose-6-phosphate transaminase (isomerizing) activity"/>
    <property type="evidence" value="ECO:0007669"/>
    <property type="project" value="TreeGrafter"/>
</dbReference>
<proteinExistence type="predicted"/>
<dbReference type="InterPro" id="IPR046348">
    <property type="entry name" value="SIS_dom_sf"/>
</dbReference>